<keyword evidence="2" id="KW-1185">Reference proteome</keyword>
<organism evidence="1 2">
    <name type="scientific">Brenneria roseae subsp. americana</name>
    <dbReference type="NCBI Taxonomy" id="1508507"/>
    <lineage>
        <taxon>Bacteria</taxon>
        <taxon>Pseudomonadati</taxon>
        <taxon>Pseudomonadota</taxon>
        <taxon>Gammaproteobacteria</taxon>
        <taxon>Enterobacterales</taxon>
        <taxon>Pectobacteriaceae</taxon>
        <taxon>Brenneria</taxon>
    </lineage>
</organism>
<reference evidence="1 2" key="1">
    <citation type="submission" date="2018-04" db="EMBL/GenBank/DDBJ databases">
        <title>Brenneria corticis sp.nov.</title>
        <authorList>
            <person name="Li Y."/>
        </authorList>
    </citation>
    <scope>NUCLEOTIDE SEQUENCE [LARGE SCALE GENOMIC DNA]</scope>
    <source>
        <strain evidence="1 2">LMG 27715</strain>
    </source>
</reference>
<dbReference type="EMBL" id="QDKJ01000016">
    <property type="protein sequence ID" value="PWC09995.1"/>
    <property type="molecule type" value="Genomic_DNA"/>
</dbReference>
<gene>
    <name evidence="1" type="ORF">B4923_17830</name>
</gene>
<dbReference type="Proteomes" id="UP000245138">
    <property type="component" value="Unassembled WGS sequence"/>
</dbReference>
<name>A0A2U1TKS3_9GAMM</name>
<proteinExistence type="predicted"/>
<protein>
    <submittedName>
        <fullName evidence="1">Uncharacterized protein</fullName>
    </submittedName>
</protein>
<accession>A0A2U1TKS3</accession>
<comment type="caution">
    <text evidence="1">The sequence shown here is derived from an EMBL/GenBank/DDBJ whole genome shotgun (WGS) entry which is preliminary data.</text>
</comment>
<sequence>MLAVNKRERIFVGAWFSPVKYIPDRFQVATIKPIYLRRIDIVDGDILILLRRKNDMIICFSYQLSCKKSAGVQRRVNHLIFIGSFNAVRKGGIALNMKLTSKVE</sequence>
<evidence type="ECO:0000313" key="1">
    <source>
        <dbReference type="EMBL" id="PWC09995.1"/>
    </source>
</evidence>
<evidence type="ECO:0000313" key="2">
    <source>
        <dbReference type="Proteomes" id="UP000245138"/>
    </source>
</evidence>
<dbReference type="AlphaFoldDB" id="A0A2U1TKS3"/>